<organism evidence="4 5">
    <name type="scientific">Laceyella putida</name>
    <dbReference type="NCBI Taxonomy" id="110101"/>
    <lineage>
        <taxon>Bacteria</taxon>
        <taxon>Bacillati</taxon>
        <taxon>Bacillota</taxon>
        <taxon>Bacilli</taxon>
        <taxon>Bacillales</taxon>
        <taxon>Thermoactinomycetaceae</taxon>
        <taxon>Laceyella</taxon>
    </lineage>
</organism>
<dbReference type="Pfam" id="PF00440">
    <property type="entry name" value="TetR_N"/>
    <property type="match status" value="1"/>
</dbReference>
<dbReference type="PANTHER" id="PTHR30055">
    <property type="entry name" value="HTH-TYPE TRANSCRIPTIONAL REGULATOR RUTR"/>
    <property type="match status" value="1"/>
</dbReference>
<dbReference type="Gene3D" id="1.10.10.60">
    <property type="entry name" value="Homeodomain-like"/>
    <property type="match status" value="1"/>
</dbReference>
<name>A0ABW2RPR1_9BACL</name>
<dbReference type="EMBL" id="JBHTBW010000062">
    <property type="protein sequence ID" value="MFC7442920.1"/>
    <property type="molecule type" value="Genomic_DNA"/>
</dbReference>
<proteinExistence type="predicted"/>
<gene>
    <name evidence="4" type="ORF">ACFQNG_17770</name>
</gene>
<dbReference type="Pfam" id="PF08359">
    <property type="entry name" value="TetR_C_4"/>
    <property type="match status" value="1"/>
</dbReference>
<evidence type="ECO:0000313" key="5">
    <source>
        <dbReference type="Proteomes" id="UP001596500"/>
    </source>
</evidence>
<dbReference type="PANTHER" id="PTHR30055:SF195">
    <property type="entry name" value="FATTY ACID METABOLISM REGULATOR PROTEIN"/>
    <property type="match status" value="1"/>
</dbReference>
<sequence length="202" mass="23399">MAKRTGEKYEAIIEAAVRVIAEYGYHNAQVSKIAREAKVADGTIYLYFENKDDVLISLFSEKMGTFISRVEEEMAQVNSAVDQLYKLIRLHFEHLERDHKLAIVTQIELRQSNPEVRKGIGEILKRYLDVIDGIVENGMREGVFRPDLDVRITRKMIFGTLDETVTSWIMNDHKYRLLDQVDALHRLFVYGMGNYHQMDADA</sequence>
<evidence type="ECO:0000256" key="2">
    <source>
        <dbReference type="PROSITE-ProRule" id="PRU00335"/>
    </source>
</evidence>
<dbReference type="InterPro" id="IPR001647">
    <property type="entry name" value="HTH_TetR"/>
</dbReference>
<reference evidence="5" key="1">
    <citation type="journal article" date="2019" name="Int. J. Syst. Evol. Microbiol.">
        <title>The Global Catalogue of Microorganisms (GCM) 10K type strain sequencing project: providing services to taxonomists for standard genome sequencing and annotation.</title>
        <authorList>
            <consortium name="The Broad Institute Genomics Platform"/>
            <consortium name="The Broad Institute Genome Sequencing Center for Infectious Disease"/>
            <person name="Wu L."/>
            <person name="Ma J."/>
        </authorList>
    </citation>
    <scope>NUCLEOTIDE SEQUENCE [LARGE SCALE GENOMIC DNA]</scope>
    <source>
        <strain evidence="5">CGMCC 1.12942</strain>
    </source>
</reference>
<accession>A0ABW2RPR1</accession>
<dbReference type="Gene3D" id="1.10.357.10">
    <property type="entry name" value="Tetracycline Repressor, domain 2"/>
    <property type="match status" value="1"/>
</dbReference>
<protein>
    <submittedName>
        <fullName evidence="4">TetR/AcrR family transcriptional regulator</fullName>
    </submittedName>
</protein>
<dbReference type="SUPFAM" id="SSF48498">
    <property type="entry name" value="Tetracyclin repressor-like, C-terminal domain"/>
    <property type="match status" value="1"/>
</dbReference>
<dbReference type="InterPro" id="IPR050109">
    <property type="entry name" value="HTH-type_TetR-like_transc_reg"/>
</dbReference>
<dbReference type="InterPro" id="IPR036271">
    <property type="entry name" value="Tet_transcr_reg_TetR-rel_C_sf"/>
</dbReference>
<feature type="DNA-binding region" description="H-T-H motif" evidence="2">
    <location>
        <begin position="29"/>
        <end position="48"/>
    </location>
</feature>
<keyword evidence="1 2" id="KW-0238">DNA-binding</keyword>
<comment type="caution">
    <text evidence="4">The sequence shown here is derived from an EMBL/GenBank/DDBJ whole genome shotgun (WGS) entry which is preliminary data.</text>
</comment>
<dbReference type="PRINTS" id="PR00455">
    <property type="entry name" value="HTHTETR"/>
</dbReference>
<evidence type="ECO:0000313" key="4">
    <source>
        <dbReference type="EMBL" id="MFC7442920.1"/>
    </source>
</evidence>
<dbReference type="InterPro" id="IPR013570">
    <property type="entry name" value="Tscrpt_reg_YsiA_C"/>
</dbReference>
<dbReference type="InterPro" id="IPR009057">
    <property type="entry name" value="Homeodomain-like_sf"/>
</dbReference>
<evidence type="ECO:0000259" key="3">
    <source>
        <dbReference type="PROSITE" id="PS50977"/>
    </source>
</evidence>
<dbReference type="RefSeq" id="WP_379867111.1">
    <property type="nucleotide sequence ID" value="NZ_JBHTBW010000062.1"/>
</dbReference>
<dbReference type="SUPFAM" id="SSF46689">
    <property type="entry name" value="Homeodomain-like"/>
    <property type="match status" value="1"/>
</dbReference>
<evidence type="ECO:0000256" key="1">
    <source>
        <dbReference type="ARBA" id="ARBA00023125"/>
    </source>
</evidence>
<dbReference type="PROSITE" id="PS50977">
    <property type="entry name" value="HTH_TETR_2"/>
    <property type="match status" value="1"/>
</dbReference>
<feature type="domain" description="HTH tetR-type" evidence="3">
    <location>
        <begin position="6"/>
        <end position="66"/>
    </location>
</feature>
<keyword evidence="5" id="KW-1185">Reference proteome</keyword>
<dbReference type="Proteomes" id="UP001596500">
    <property type="component" value="Unassembled WGS sequence"/>
</dbReference>